<reference evidence="1 2" key="1">
    <citation type="submission" date="2017-11" db="EMBL/GenBank/DDBJ databases">
        <title>The genome sequence of Pantoea rodasii DSM 26611.</title>
        <authorList>
            <person name="Gao J."/>
            <person name="Mao X."/>
            <person name="Sun J."/>
        </authorList>
    </citation>
    <scope>NUCLEOTIDE SEQUENCE [LARGE SCALE GENOMIC DNA]</scope>
    <source>
        <strain evidence="1 2">DSM 26611</strain>
    </source>
</reference>
<accession>A0A2M9W952</accession>
<comment type="caution">
    <text evidence="1">The sequence shown here is derived from an EMBL/GenBank/DDBJ whole genome shotgun (WGS) entry which is preliminary data.</text>
</comment>
<dbReference type="EMBL" id="PIQI01000025">
    <property type="protein sequence ID" value="PJZ04077.1"/>
    <property type="molecule type" value="Genomic_DNA"/>
</dbReference>
<dbReference type="AlphaFoldDB" id="A0A2M9W952"/>
<sequence>MLRTGNKLVFHLDINICQSQSCHFFAAYQSQDQKQSLDQASRLKYEVCILASNLSQKARSESSGGKTQLIGQP</sequence>
<gene>
    <name evidence="1" type="ORF">PRCB_17505</name>
</gene>
<evidence type="ECO:0000313" key="2">
    <source>
        <dbReference type="Proteomes" id="UP000232062"/>
    </source>
</evidence>
<keyword evidence="2" id="KW-1185">Reference proteome</keyword>
<proteinExistence type="predicted"/>
<name>A0A2M9W952_9GAMM</name>
<evidence type="ECO:0000313" key="1">
    <source>
        <dbReference type="EMBL" id="PJZ04077.1"/>
    </source>
</evidence>
<organism evidence="1 2">
    <name type="scientific">Pantoea rodasii</name>
    <dbReference type="NCBI Taxonomy" id="1076549"/>
    <lineage>
        <taxon>Bacteria</taxon>
        <taxon>Pseudomonadati</taxon>
        <taxon>Pseudomonadota</taxon>
        <taxon>Gammaproteobacteria</taxon>
        <taxon>Enterobacterales</taxon>
        <taxon>Erwiniaceae</taxon>
        <taxon>Pantoea</taxon>
    </lineage>
</organism>
<dbReference type="Proteomes" id="UP000232062">
    <property type="component" value="Unassembled WGS sequence"/>
</dbReference>
<protein>
    <submittedName>
        <fullName evidence="1">Uncharacterized protein</fullName>
    </submittedName>
</protein>